<feature type="compositionally biased region" description="Polar residues" evidence="2">
    <location>
        <begin position="385"/>
        <end position="407"/>
    </location>
</feature>
<dbReference type="GO" id="GO:0005096">
    <property type="term" value="F:GTPase activator activity"/>
    <property type="evidence" value="ECO:0007669"/>
    <property type="project" value="UniProtKB-KW"/>
</dbReference>
<feature type="compositionally biased region" description="Basic and acidic residues" evidence="2">
    <location>
        <begin position="581"/>
        <end position="613"/>
    </location>
</feature>
<feature type="compositionally biased region" description="Low complexity" evidence="2">
    <location>
        <begin position="510"/>
        <end position="542"/>
    </location>
</feature>
<dbReference type="SMART" id="SM00324">
    <property type="entry name" value="RhoGAP"/>
    <property type="match status" value="1"/>
</dbReference>
<reference evidence="4 5" key="1">
    <citation type="journal article" date="2018" name="Nat. Ecol. Evol.">
        <title>Pezizomycetes genomes reveal the molecular basis of ectomycorrhizal truffle lifestyle.</title>
        <authorList>
            <person name="Murat C."/>
            <person name="Payen T."/>
            <person name="Noel B."/>
            <person name="Kuo A."/>
            <person name="Morin E."/>
            <person name="Chen J."/>
            <person name="Kohler A."/>
            <person name="Krizsan K."/>
            <person name="Balestrini R."/>
            <person name="Da Silva C."/>
            <person name="Montanini B."/>
            <person name="Hainaut M."/>
            <person name="Levati E."/>
            <person name="Barry K.W."/>
            <person name="Belfiori B."/>
            <person name="Cichocki N."/>
            <person name="Clum A."/>
            <person name="Dockter R.B."/>
            <person name="Fauchery L."/>
            <person name="Guy J."/>
            <person name="Iotti M."/>
            <person name="Le Tacon F."/>
            <person name="Lindquist E.A."/>
            <person name="Lipzen A."/>
            <person name="Malagnac F."/>
            <person name="Mello A."/>
            <person name="Molinier V."/>
            <person name="Miyauchi S."/>
            <person name="Poulain J."/>
            <person name="Riccioni C."/>
            <person name="Rubini A."/>
            <person name="Sitrit Y."/>
            <person name="Splivallo R."/>
            <person name="Traeger S."/>
            <person name="Wang M."/>
            <person name="Zifcakova L."/>
            <person name="Wipf D."/>
            <person name="Zambonelli A."/>
            <person name="Paolocci F."/>
            <person name="Nowrousian M."/>
            <person name="Ottonello S."/>
            <person name="Baldrian P."/>
            <person name="Spatafora J.W."/>
            <person name="Henrissat B."/>
            <person name="Nagy L.G."/>
            <person name="Aury J.M."/>
            <person name="Wincker P."/>
            <person name="Grigoriev I.V."/>
            <person name="Bonfante P."/>
            <person name="Martin F.M."/>
        </authorList>
    </citation>
    <scope>NUCLEOTIDE SEQUENCE [LARGE SCALE GENOMIC DNA]</scope>
    <source>
        <strain evidence="4 5">RN42</strain>
    </source>
</reference>
<dbReference type="GO" id="GO:0007165">
    <property type="term" value="P:signal transduction"/>
    <property type="evidence" value="ECO:0007669"/>
    <property type="project" value="InterPro"/>
</dbReference>
<dbReference type="InterPro" id="IPR051025">
    <property type="entry name" value="RhoGAP"/>
</dbReference>
<dbReference type="Pfam" id="PF00620">
    <property type="entry name" value="RhoGAP"/>
    <property type="match status" value="1"/>
</dbReference>
<dbReference type="GO" id="GO:0005938">
    <property type="term" value="C:cell cortex"/>
    <property type="evidence" value="ECO:0007669"/>
    <property type="project" value="TreeGrafter"/>
</dbReference>
<protein>
    <submittedName>
        <fullName evidence="4">RhoGAP-domain-containing protein</fullName>
    </submittedName>
</protein>
<feature type="region of interest" description="Disordered" evidence="2">
    <location>
        <begin position="367"/>
        <end position="415"/>
    </location>
</feature>
<dbReference type="EMBL" id="ML119667">
    <property type="protein sequence ID" value="RPA83038.1"/>
    <property type="molecule type" value="Genomic_DNA"/>
</dbReference>
<feature type="compositionally biased region" description="Basic and acidic residues" evidence="2">
    <location>
        <begin position="624"/>
        <end position="635"/>
    </location>
</feature>
<dbReference type="AlphaFoldDB" id="A0A3N4IEC2"/>
<evidence type="ECO:0000259" key="3">
    <source>
        <dbReference type="PROSITE" id="PS50238"/>
    </source>
</evidence>
<keyword evidence="5" id="KW-1185">Reference proteome</keyword>
<feature type="region of interest" description="Disordered" evidence="2">
    <location>
        <begin position="298"/>
        <end position="332"/>
    </location>
</feature>
<organism evidence="4 5">
    <name type="scientific">Ascobolus immersus RN42</name>
    <dbReference type="NCBI Taxonomy" id="1160509"/>
    <lineage>
        <taxon>Eukaryota</taxon>
        <taxon>Fungi</taxon>
        <taxon>Dikarya</taxon>
        <taxon>Ascomycota</taxon>
        <taxon>Pezizomycotina</taxon>
        <taxon>Pezizomycetes</taxon>
        <taxon>Pezizales</taxon>
        <taxon>Ascobolaceae</taxon>
        <taxon>Ascobolus</taxon>
    </lineage>
</organism>
<accession>A0A3N4IEC2</accession>
<dbReference type="OrthoDB" id="3196451at2759"/>
<dbReference type="Proteomes" id="UP000275078">
    <property type="component" value="Unassembled WGS sequence"/>
</dbReference>
<dbReference type="InterPro" id="IPR000198">
    <property type="entry name" value="RhoGAP_dom"/>
</dbReference>
<dbReference type="CDD" id="cd04396">
    <property type="entry name" value="RhoGAP_fSAC7_BAG7"/>
    <property type="match status" value="1"/>
</dbReference>
<dbReference type="PANTHER" id="PTHR15228:SF25">
    <property type="entry name" value="F-BAR DOMAIN-CONTAINING PROTEIN"/>
    <property type="match status" value="1"/>
</dbReference>
<keyword evidence="1" id="KW-0343">GTPase activation</keyword>
<proteinExistence type="predicted"/>
<feature type="region of interest" description="Disordered" evidence="2">
    <location>
        <begin position="441"/>
        <end position="710"/>
    </location>
</feature>
<feature type="compositionally biased region" description="Polar residues" evidence="2">
    <location>
        <begin position="689"/>
        <end position="710"/>
    </location>
</feature>
<feature type="compositionally biased region" description="Polar residues" evidence="2">
    <location>
        <begin position="301"/>
        <end position="326"/>
    </location>
</feature>
<evidence type="ECO:0000313" key="5">
    <source>
        <dbReference type="Proteomes" id="UP000275078"/>
    </source>
</evidence>
<evidence type="ECO:0000256" key="1">
    <source>
        <dbReference type="ARBA" id="ARBA00022468"/>
    </source>
</evidence>
<dbReference type="SUPFAM" id="SSF48350">
    <property type="entry name" value="GTPase activation domain, GAP"/>
    <property type="match status" value="1"/>
</dbReference>
<dbReference type="InterPro" id="IPR008936">
    <property type="entry name" value="Rho_GTPase_activation_prot"/>
</dbReference>
<dbReference type="Gene3D" id="1.10.555.10">
    <property type="entry name" value="Rho GTPase activation protein"/>
    <property type="match status" value="1"/>
</dbReference>
<feature type="compositionally biased region" description="Polar residues" evidence="2">
    <location>
        <begin position="636"/>
        <end position="646"/>
    </location>
</feature>
<sequence>MSSSEALPHAPQTTRQTLQSWWKGFKVRDKREGSKKGLIFGVPLRESIEYANVAISLTDGNGATFIYGYVPVIVAKCGVFLKEKATDVEGIFRLSGSAKRIRDLQVIFDSPDKYGKGLDWEGYTVHDAANILRRYLNQLPEPIIPLEFYERFRQPLVSGATVEEAIITYQALIADLPALNRQLLLYILDLLAVFASKSEVNRMTPENLSAIFQPGLISHPNHEMSPDEYATSQEVLVFLINHQDHFLLGMQGADDGHAGMDAKPPVSPVNNPKKGLLQVPTASISPAAEDVRKFGGVRRNASVSSRKGPTGKISINTGIGRSNTLPSRRRAPSPIHIAPISTAAKQVSRTPSNPGQMMEQMATPVEATGGGMTHHREEQRRQPAFGQSSPRKDNSSSGFTRQQSVDTPSRERPFSSLFSAMNSSHRESGDSLPSFRSASNKLKKKRLPGSSNPSAESSSVSLGSPNGAHTYHPHPQPPTSAPHSGYPETMAHHKQHSELMSASHTSVAYSNNNTSTTGSSNHLVPTMSPTPSSTASSVSETPDPALSKARTKKKWRLSNPLEKKPTPSGLISPPFSPRSGSPDREGMLGKQPSMKERRERVGSDSGTEGERKGLRNWLRSKRDRNREQDGSDDGRPQSQPFNSSNEGPLMDPLIEDATLTQKDFDQEDRPGQLATIESGGSSGTIPAHPTTSPEPNTAMNSNRFASTKSV</sequence>
<feature type="compositionally biased region" description="Low complexity" evidence="2">
    <location>
        <begin position="450"/>
        <end position="461"/>
    </location>
</feature>
<evidence type="ECO:0000313" key="4">
    <source>
        <dbReference type="EMBL" id="RPA83038.1"/>
    </source>
</evidence>
<feature type="domain" description="Rho-GAP" evidence="3">
    <location>
        <begin position="55"/>
        <end position="247"/>
    </location>
</feature>
<dbReference type="PANTHER" id="PTHR15228">
    <property type="entry name" value="SPERMATHECAL PHYSIOLOGY VARIANT"/>
    <property type="match status" value="1"/>
</dbReference>
<dbReference type="STRING" id="1160509.A0A3N4IEC2"/>
<evidence type="ECO:0000256" key="2">
    <source>
        <dbReference type="SAM" id="MobiDB-lite"/>
    </source>
</evidence>
<name>A0A3N4IEC2_ASCIM</name>
<gene>
    <name evidence="4" type="ORF">BJ508DRAFT_77925</name>
</gene>
<dbReference type="PROSITE" id="PS50238">
    <property type="entry name" value="RHOGAP"/>
    <property type="match status" value="1"/>
</dbReference>
<dbReference type="GO" id="GO:0060237">
    <property type="term" value="P:regulation of fungal-type cell wall organization"/>
    <property type="evidence" value="ECO:0007669"/>
    <property type="project" value="TreeGrafter"/>
</dbReference>
<feature type="compositionally biased region" description="Polar residues" evidence="2">
    <location>
        <begin position="498"/>
        <end position="509"/>
    </location>
</feature>